<feature type="compositionally biased region" description="Polar residues" evidence="2">
    <location>
        <begin position="41"/>
        <end position="56"/>
    </location>
</feature>
<evidence type="ECO:0000256" key="2">
    <source>
        <dbReference type="SAM" id="MobiDB-lite"/>
    </source>
</evidence>
<dbReference type="GO" id="GO:0006606">
    <property type="term" value="P:protein import into nucleus"/>
    <property type="evidence" value="ECO:0007669"/>
    <property type="project" value="InterPro"/>
</dbReference>
<proteinExistence type="inferred from homology"/>
<name>A0A9P0QQL5_9ASCO</name>
<feature type="compositionally biased region" description="Low complexity" evidence="2">
    <location>
        <begin position="163"/>
        <end position="175"/>
    </location>
</feature>
<dbReference type="Proteomes" id="UP000837801">
    <property type="component" value="Unassembled WGS sequence"/>
</dbReference>
<organism evidence="4 5">
    <name type="scientific">[Candida] railenensis</name>
    <dbReference type="NCBI Taxonomy" id="45579"/>
    <lineage>
        <taxon>Eukaryota</taxon>
        <taxon>Fungi</taxon>
        <taxon>Dikarya</taxon>
        <taxon>Ascomycota</taxon>
        <taxon>Saccharomycotina</taxon>
        <taxon>Pichiomycetes</taxon>
        <taxon>Debaryomycetaceae</taxon>
        <taxon>Kurtzmaniella</taxon>
    </lineage>
</organism>
<dbReference type="PANTHER" id="PTHR28063:SF1">
    <property type="entry name" value="RNA POLYMERASE II NUCLEAR LOCALIZATION PROTEIN IWR1"/>
    <property type="match status" value="1"/>
</dbReference>
<evidence type="ECO:0000313" key="5">
    <source>
        <dbReference type="Proteomes" id="UP000837801"/>
    </source>
</evidence>
<feature type="region of interest" description="Disordered" evidence="2">
    <location>
        <begin position="142"/>
        <end position="191"/>
    </location>
</feature>
<keyword evidence="5" id="KW-1185">Reference proteome</keyword>
<dbReference type="OrthoDB" id="6255506at2759"/>
<dbReference type="GO" id="GO:0005737">
    <property type="term" value="C:cytoplasm"/>
    <property type="evidence" value="ECO:0007669"/>
    <property type="project" value="TreeGrafter"/>
</dbReference>
<evidence type="ECO:0000256" key="1">
    <source>
        <dbReference type="ARBA" id="ARBA00010218"/>
    </source>
</evidence>
<dbReference type="InterPro" id="IPR040150">
    <property type="entry name" value="Iwr1"/>
</dbReference>
<feature type="region of interest" description="Disordered" evidence="2">
    <location>
        <begin position="35"/>
        <end position="56"/>
    </location>
</feature>
<dbReference type="PANTHER" id="PTHR28063">
    <property type="entry name" value="RNA POLYMERASE II NUCLEAR LOCALIZATION PROTEIN IWR1"/>
    <property type="match status" value="1"/>
</dbReference>
<feature type="region of interest" description="Disordered" evidence="2">
    <location>
        <begin position="231"/>
        <end position="291"/>
    </location>
</feature>
<evidence type="ECO:0000313" key="4">
    <source>
        <dbReference type="EMBL" id="CAH2353707.1"/>
    </source>
</evidence>
<reference evidence="4" key="1">
    <citation type="submission" date="2022-03" db="EMBL/GenBank/DDBJ databases">
        <authorList>
            <person name="Legras J.-L."/>
            <person name="Devillers H."/>
            <person name="Grondin C."/>
        </authorList>
    </citation>
    <scope>NUCLEOTIDE SEQUENCE</scope>
    <source>
        <strain evidence="4">CLIB 1423</strain>
    </source>
</reference>
<comment type="similarity">
    <text evidence="1">Belongs to the IWR1/SLC7A6OS family.</text>
</comment>
<accession>A0A9P0QQL5</accession>
<comment type="caution">
    <text evidence="4">The sequence shown here is derived from an EMBL/GenBank/DDBJ whole genome shotgun (WGS) entry which is preliminary data.</text>
</comment>
<evidence type="ECO:0000259" key="3">
    <source>
        <dbReference type="Pfam" id="PF08574"/>
    </source>
</evidence>
<protein>
    <submittedName>
        <fullName evidence="4">RNA polymerase II nuclear localization protein Iwr1p</fullName>
    </submittedName>
</protein>
<feature type="domain" description="Transcription factor Iwr1" evidence="3">
    <location>
        <begin position="196"/>
        <end position="263"/>
    </location>
</feature>
<sequence length="379" mass="43409">MSFNSPPKILRIKRKRDQDPLQALILEDRNTSLLRHKKSKPSSLASSMISTPSNYAQSSQTDLKNMQTQKRFHESLLFTLARTDIVSDRERVSDDSEVIESVLSEASGSTNKRKFVIPKRQLEEDTVIPNELSDMLSSLLTKEGVSSKDPAPPKKRRNRILNSTSSQQQQVQETEPTAFQQKDDEIESSGIDPSLEYVYDVYQLSPLTTASHPSSTIGYVRFFDDQENDLYQSDSDAEDRPKFSDDEDSNAEDFYQNDYPSDEDAGSLGSSFETDGSVHIINPNAPTEDAEEGYDYIDSQDVKDGEFEDLYDQFYDDDEDDLNLLEEDQFHESDNESFERNQFFPDDDENELAIYRDKIFGKLQKMINEKDIENGIEHK</sequence>
<gene>
    <name evidence="4" type="ORF">CLIB1423_12S01156</name>
</gene>
<dbReference type="Pfam" id="PF08574">
    <property type="entry name" value="Iwr1"/>
    <property type="match status" value="1"/>
</dbReference>
<dbReference type="InterPro" id="IPR013883">
    <property type="entry name" value="TF_Iwr1_dom"/>
</dbReference>
<dbReference type="AlphaFoldDB" id="A0A9P0QQL5"/>
<dbReference type="EMBL" id="CAKXYY010000012">
    <property type="protein sequence ID" value="CAH2353707.1"/>
    <property type="molecule type" value="Genomic_DNA"/>
</dbReference>